<keyword evidence="3" id="KW-1003">Cell membrane</keyword>
<dbReference type="GO" id="GO:0005886">
    <property type="term" value="C:plasma membrane"/>
    <property type="evidence" value="ECO:0007669"/>
    <property type="project" value="UniProtKB-SubCell"/>
</dbReference>
<dbReference type="AlphaFoldDB" id="A0A9D1FM35"/>
<accession>A0A9D1FM35</accession>
<dbReference type="Gene3D" id="1.10.3720.10">
    <property type="entry name" value="MetI-like"/>
    <property type="match status" value="1"/>
</dbReference>
<name>A0A9D1FM35_9FIRM</name>
<feature type="transmembrane region" description="Helical" evidence="7">
    <location>
        <begin position="140"/>
        <end position="160"/>
    </location>
</feature>
<evidence type="ECO:0000256" key="7">
    <source>
        <dbReference type="RuleBase" id="RU363032"/>
    </source>
</evidence>
<dbReference type="InterPro" id="IPR051393">
    <property type="entry name" value="ABC_transporter_permease"/>
</dbReference>
<gene>
    <name evidence="9" type="ORF">IAB51_04160</name>
</gene>
<dbReference type="Proteomes" id="UP000824002">
    <property type="component" value="Unassembled WGS sequence"/>
</dbReference>
<reference evidence="9" key="1">
    <citation type="submission" date="2020-10" db="EMBL/GenBank/DDBJ databases">
        <authorList>
            <person name="Gilroy R."/>
        </authorList>
    </citation>
    <scope>NUCLEOTIDE SEQUENCE</scope>
    <source>
        <strain evidence="9">CHK199-13235</strain>
    </source>
</reference>
<feature type="domain" description="ABC transmembrane type-1" evidence="8">
    <location>
        <begin position="94"/>
        <end position="308"/>
    </location>
</feature>
<keyword evidence="2 7" id="KW-0813">Transport</keyword>
<dbReference type="PANTHER" id="PTHR30193">
    <property type="entry name" value="ABC TRANSPORTER PERMEASE PROTEIN"/>
    <property type="match status" value="1"/>
</dbReference>
<comment type="caution">
    <text evidence="9">The sequence shown here is derived from an EMBL/GenBank/DDBJ whole genome shotgun (WGS) entry which is preliminary data.</text>
</comment>
<proteinExistence type="inferred from homology"/>
<dbReference type="PANTHER" id="PTHR30193:SF44">
    <property type="entry name" value="LACTOSE TRANSPORT SYSTEM PERMEASE PROTEIN LACF"/>
    <property type="match status" value="1"/>
</dbReference>
<feature type="transmembrane region" description="Helical" evidence="7">
    <location>
        <begin position="29"/>
        <end position="57"/>
    </location>
</feature>
<feature type="transmembrane region" description="Helical" evidence="7">
    <location>
        <begin position="239"/>
        <end position="262"/>
    </location>
</feature>
<evidence type="ECO:0000256" key="5">
    <source>
        <dbReference type="ARBA" id="ARBA00022989"/>
    </source>
</evidence>
<organism evidence="9 10">
    <name type="scientific">Candidatus Merdivicinus excrementipullorum</name>
    <dbReference type="NCBI Taxonomy" id="2840867"/>
    <lineage>
        <taxon>Bacteria</taxon>
        <taxon>Bacillati</taxon>
        <taxon>Bacillota</taxon>
        <taxon>Clostridia</taxon>
        <taxon>Eubacteriales</taxon>
        <taxon>Oscillospiraceae</taxon>
        <taxon>Oscillospiraceae incertae sedis</taxon>
        <taxon>Candidatus Merdivicinus</taxon>
    </lineage>
</organism>
<evidence type="ECO:0000256" key="3">
    <source>
        <dbReference type="ARBA" id="ARBA00022475"/>
    </source>
</evidence>
<feature type="transmembrane region" description="Helical" evidence="7">
    <location>
        <begin position="282"/>
        <end position="307"/>
    </location>
</feature>
<evidence type="ECO:0000256" key="6">
    <source>
        <dbReference type="ARBA" id="ARBA00023136"/>
    </source>
</evidence>
<feature type="transmembrane region" description="Helical" evidence="7">
    <location>
        <begin position="98"/>
        <end position="119"/>
    </location>
</feature>
<comment type="similarity">
    <text evidence="7">Belongs to the binding-protein-dependent transport system permease family.</text>
</comment>
<sequence>MLSRTAVSQEVSKKVFWTAKRKRNLKENIILYLILSPVLIHIFIFCYIPMYGVVIAFQNYFPGSPFIAFDGSVEWVGLQHFTDFIGSIYFLRLIKNTVVLSGLQLLIGFGVPIVFALLLNEVKNVRYKKFVQTASYLPHFISMVVVASLALLMVSQDGLINQLLAMMGLSPINYSTDPKYFPWVYVITNVWSSFGWNSIIYLSTIASIDPNLYEAARMDGANRFQQAIHITLPSIRNTIIILFIFAVGGLLNANTEFILLMYNPTIYETADVIGTYVYREGILNGGFSKATAIGIFMQVINFSLLWLCNTISRKINGYSMW</sequence>
<dbReference type="CDD" id="cd06261">
    <property type="entry name" value="TM_PBP2"/>
    <property type="match status" value="1"/>
</dbReference>
<evidence type="ECO:0000259" key="8">
    <source>
        <dbReference type="PROSITE" id="PS50928"/>
    </source>
</evidence>
<dbReference type="PROSITE" id="PS50928">
    <property type="entry name" value="ABC_TM1"/>
    <property type="match status" value="1"/>
</dbReference>
<dbReference type="InterPro" id="IPR035906">
    <property type="entry name" value="MetI-like_sf"/>
</dbReference>
<evidence type="ECO:0000256" key="1">
    <source>
        <dbReference type="ARBA" id="ARBA00004651"/>
    </source>
</evidence>
<dbReference type="Pfam" id="PF00528">
    <property type="entry name" value="BPD_transp_1"/>
    <property type="match status" value="1"/>
</dbReference>
<comment type="subcellular location">
    <subcellularLocation>
        <location evidence="1 7">Cell membrane</location>
        <topology evidence="1 7">Multi-pass membrane protein</topology>
    </subcellularLocation>
</comment>
<evidence type="ECO:0000313" key="9">
    <source>
        <dbReference type="EMBL" id="HIS75987.1"/>
    </source>
</evidence>
<evidence type="ECO:0000256" key="4">
    <source>
        <dbReference type="ARBA" id="ARBA00022692"/>
    </source>
</evidence>
<reference evidence="9" key="2">
    <citation type="journal article" date="2021" name="PeerJ">
        <title>Extensive microbial diversity within the chicken gut microbiome revealed by metagenomics and culture.</title>
        <authorList>
            <person name="Gilroy R."/>
            <person name="Ravi A."/>
            <person name="Getino M."/>
            <person name="Pursley I."/>
            <person name="Horton D.L."/>
            <person name="Alikhan N.F."/>
            <person name="Baker D."/>
            <person name="Gharbi K."/>
            <person name="Hall N."/>
            <person name="Watson M."/>
            <person name="Adriaenssens E.M."/>
            <person name="Foster-Nyarko E."/>
            <person name="Jarju S."/>
            <person name="Secka A."/>
            <person name="Antonio M."/>
            <person name="Oren A."/>
            <person name="Chaudhuri R.R."/>
            <person name="La Ragione R."/>
            <person name="Hildebrand F."/>
            <person name="Pallen M.J."/>
        </authorList>
    </citation>
    <scope>NUCLEOTIDE SEQUENCE</scope>
    <source>
        <strain evidence="9">CHK199-13235</strain>
    </source>
</reference>
<keyword evidence="4 7" id="KW-0812">Transmembrane</keyword>
<dbReference type="InterPro" id="IPR000515">
    <property type="entry name" value="MetI-like"/>
</dbReference>
<keyword evidence="6 7" id="KW-0472">Membrane</keyword>
<dbReference type="GO" id="GO:0055085">
    <property type="term" value="P:transmembrane transport"/>
    <property type="evidence" value="ECO:0007669"/>
    <property type="project" value="InterPro"/>
</dbReference>
<feature type="transmembrane region" description="Helical" evidence="7">
    <location>
        <begin position="180"/>
        <end position="202"/>
    </location>
</feature>
<keyword evidence="5 7" id="KW-1133">Transmembrane helix</keyword>
<dbReference type="SUPFAM" id="SSF161098">
    <property type="entry name" value="MetI-like"/>
    <property type="match status" value="1"/>
</dbReference>
<evidence type="ECO:0000256" key="2">
    <source>
        <dbReference type="ARBA" id="ARBA00022448"/>
    </source>
</evidence>
<dbReference type="EMBL" id="DVJP01000030">
    <property type="protein sequence ID" value="HIS75987.1"/>
    <property type="molecule type" value="Genomic_DNA"/>
</dbReference>
<evidence type="ECO:0000313" key="10">
    <source>
        <dbReference type="Proteomes" id="UP000824002"/>
    </source>
</evidence>
<protein>
    <submittedName>
        <fullName evidence="9">Sugar ABC transporter permease</fullName>
    </submittedName>
</protein>